<dbReference type="PROSITE" id="PS51233">
    <property type="entry name" value="VWFD"/>
    <property type="match status" value="1"/>
</dbReference>
<feature type="domain" description="VWFD" evidence="1">
    <location>
        <begin position="222"/>
        <end position="423"/>
    </location>
</feature>
<evidence type="ECO:0000259" key="1">
    <source>
        <dbReference type="PROSITE" id="PS51233"/>
    </source>
</evidence>
<dbReference type="OrthoDB" id="6051552at2759"/>
<gene>
    <name evidence="2" type="ORF">FisN_7Lh404</name>
</gene>
<evidence type="ECO:0000313" key="3">
    <source>
        <dbReference type="Proteomes" id="UP000198406"/>
    </source>
</evidence>
<sequence length="904" mass="97366">MSTLAGTVGKPQTADQDFAANKNAKTFHLFFCFTLFSSTKERRTTQKKHSLIMQIERSLYFLFLAVVVSFTAAEECAESTCIAENEGCTHNLDGCCDGLGCFGYNFFKRCRTPPACLAEWYDCSNSMPCCGDLVCAVTEGGVSECQVRTLQTNLTGADLISTSAPVAVPVPVPVPAPVPTPVAAPVAAPVAPVKIPTAAPTLPPTGPNLKTTAIPGAAVKTKTACAVGDPHIYSFDGLAYDCQAEGEFTLMKSTITQREVQGRFAFFADIFSPGWAWAVVKGFVTQDEGDTPKVELSFPIFPDSFAPNTIGQESCKVLFYVDGVQRDLNDGSGSPKVKVTWTRKTVEILYTASQFKVTANVAYANGCYFEVCTHVPDVDKTTGMFGSADGDTSNDWKTRDGELLPVPTSLTDRLRWAGYEYCTTHWCIREQADSLFAHKELGLDWFEDIMHCNLPHGSTVDQYLLDVDPKIKELCKNELLCIIDARLMGVEAAASTIESRKAVATTCNGKGGECDVSSCCSGLKCAQVNGFAKECVINEQQCVGEWANCGTLTPCCGKLKCVQQPWGPKTCMDLPTCMPEWRSCKDVGCCNGLKCVELPDGSSQCRNLPTCMPEWQDCSLGVDCCNGLKCVTDVHSQRKTCRNVPTCQAHEWQVCSADFKCCDGLTCVTEYGRSSCRKLPKCVNEWQSCAYVGCCQDGPKPLKCVSFTDSQGYTTSQCQAACASNWGQCSADQPCCDSTHTCQGGICKPKPTCGGNWQQCTSELGCCDTSYTCQSGTCKPKPTCGNDWQPCTSTLGCCNSGYACTNGTCQPNCAFDWNSCSSTKGCCSKNYSCQGGQCKPTVTSCANDWQPCSAGAGCCNSSRFACKNGQCQPSCAPQWNACSSTMPCCDTTKDVCTNGQCRPK</sequence>
<accession>A0A1Z5JBG6</accession>
<proteinExistence type="predicted"/>
<keyword evidence="3" id="KW-1185">Reference proteome</keyword>
<name>A0A1Z5JBG6_FISSO</name>
<evidence type="ECO:0000313" key="2">
    <source>
        <dbReference type="EMBL" id="GAX11296.1"/>
    </source>
</evidence>
<dbReference type="InterPro" id="IPR001846">
    <property type="entry name" value="VWF_type-D"/>
</dbReference>
<comment type="caution">
    <text evidence="2">The sequence shown here is derived from an EMBL/GenBank/DDBJ whole genome shotgun (WGS) entry which is preliminary data.</text>
</comment>
<organism evidence="2 3">
    <name type="scientific">Fistulifera solaris</name>
    <name type="common">Oleaginous diatom</name>
    <dbReference type="NCBI Taxonomy" id="1519565"/>
    <lineage>
        <taxon>Eukaryota</taxon>
        <taxon>Sar</taxon>
        <taxon>Stramenopiles</taxon>
        <taxon>Ochrophyta</taxon>
        <taxon>Bacillariophyta</taxon>
        <taxon>Bacillariophyceae</taxon>
        <taxon>Bacillariophycidae</taxon>
        <taxon>Naviculales</taxon>
        <taxon>Naviculaceae</taxon>
        <taxon>Fistulifera</taxon>
    </lineage>
</organism>
<dbReference type="Proteomes" id="UP000198406">
    <property type="component" value="Unassembled WGS sequence"/>
</dbReference>
<dbReference type="EMBL" id="BDSP01000039">
    <property type="protein sequence ID" value="GAX11296.1"/>
    <property type="molecule type" value="Genomic_DNA"/>
</dbReference>
<dbReference type="AlphaFoldDB" id="A0A1Z5JBG6"/>
<dbReference type="InParanoid" id="A0A1Z5JBG6"/>
<protein>
    <recommendedName>
        <fullName evidence="1">VWFD domain-containing protein</fullName>
    </recommendedName>
</protein>
<reference evidence="2 3" key="1">
    <citation type="journal article" date="2015" name="Plant Cell">
        <title>Oil accumulation by the oleaginous diatom Fistulifera solaris as revealed by the genome and transcriptome.</title>
        <authorList>
            <person name="Tanaka T."/>
            <person name="Maeda Y."/>
            <person name="Veluchamy A."/>
            <person name="Tanaka M."/>
            <person name="Abida H."/>
            <person name="Marechal E."/>
            <person name="Bowler C."/>
            <person name="Muto M."/>
            <person name="Sunaga Y."/>
            <person name="Tanaka M."/>
            <person name="Yoshino T."/>
            <person name="Taniguchi T."/>
            <person name="Fukuda Y."/>
            <person name="Nemoto M."/>
            <person name="Matsumoto M."/>
            <person name="Wong P.S."/>
            <person name="Aburatani S."/>
            <person name="Fujibuchi W."/>
        </authorList>
    </citation>
    <scope>NUCLEOTIDE SEQUENCE [LARGE SCALE GENOMIC DNA]</scope>
    <source>
        <strain evidence="2 3">JPCC DA0580</strain>
    </source>
</reference>